<organism evidence="1 2">
    <name type="scientific">Paenibacillus glacialis</name>
    <dbReference type="NCBI Taxonomy" id="494026"/>
    <lineage>
        <taxon>Bacteria</taxon>
        <taxon>Bacillati</taxon>
        <taxon>Bacillota</taxon>
        <taxon>Bacilli</taxon>
        <taxon>Bacillales</taxon>
        <taxon>Paenibacillaceae</taxon>
        <taxon>Paenibacillus</taxon>
    </lineage>
</organism>
<reference evidence="1 2" key="1">
    <citation type="submission" date="2016-03" db="EMBL/GenBank/DDBJ databases">
        <title>Draft genome sequence of Paenibacillus glacialis DSM 22343.</title>
        <authorList>
            <person name="Shin S.-K."/>
            <person name="Yi H."/>
        </authorList>
    </citation>
    <scope>NUCLEOTIDE SEQUENCE [LARGE SCALE GENOMIC DNA]</scope>
    <source>
        <strain evidence="1 2">DSM 22343</strain>
    </source>
</reference>
<dbReference type="OrthoDB" id="2552476at2"/>
<proteinExistence type="predicted"/>
<dbReference type="AlphaFoldDB" id="A0A168D0Y0"/>
<protein>
    <submittedName>
        <fullName evidence="1">Uncharacterized protein</fullName>
    </submittedName>
</protein>
<comment type="caution">
    <text evidence="1">The sequence shown here is derived from an EMBL/GenBank/DDBJ whole genome shotgun (WGS) entry which is preliminary data.</text>
</comment>
<dbReference type="EMBL" id="LVJH01000070">
    <property type="protein sequence ID" value="OAB33781.1"/>
    <property type="molecule type" value="Genomic_DNA"/>
</dbReference>
<accession>A0A168D0Y0</accession>
<gene>
    <name evidence="1" type="ORF">PGLA_22890</name>
</gene>
<evidence type="ECO:0000313" key="1">
    <source>
        <dbReference type="EMBL" id="OAB33781.1"/>
    </source>
</evidence>
<dbReference type="STRING" id="494026.PGLA_22890"/>
<keyword evidence="2" id="KW-1185">Reference proteome</keyword>
<dbReference type="InterPro" id="IPR027417">
    <property type="entry name" value="P-loop_NTPase"/>
</dbReference>
<evidence type="ECO:0000313" key="2">
    <source>
        <dbReference type="Proteomes" id="UP000076967"/>
    </source>
</evidence>
<dbReference type="Gene3D" id="3.40.50.300">
    <property type="entry name" value="P-loop containing nucleotide triphosphate hydrolases"/>
    <property type="match status" value="1"/>
</dbReference>
<dbReference type="SUPFAM" id="SSF53795">
    <property type="entry name" value="PEP carboxykinase-like"/>
    <property type="match status" value="1"/>
</dbReference>
<dbReference type="Proteomes" id="UP000076967">
    <property type="component" value="Unassembled WGS sequence"/>
</dbReference>
<name>A0A168D0Y0_9BACL</name>
<sequence length="379" mass="43725">MPAFDRITIDQIIEQVLDITYSSQVDYEYMGDIYSVHHNDIYITEYIDRFMEHYKVNQTAMESVTSIFVVENVEISHVCHRMLNQEDIFQMHIGKGERWDMKAKVSEYGDWRLVHQLNTGTVYFINSNTRTCIVLGSKESSLNEDVFHLMRSLMPRSSEAKGNSIFHAAGVRYQDRGIMIVGESGNGKTTTFIDFILQGAIPVSNDRIFIPSNTKVELAMFEWPSFINTSVGTLDKVKQLNHLLPDVHYERFEDLWYSKVKLPIEPPEFKRIFNVEYLKSSVIDVIIFPRLRPEQNTCELIRVDGYMASNLLRESCYSPDDPAYLNWHQYLNVSDSEVRSQSEDIIRRLTDTVPAFLLVGGADLSDGIQQISKMLDEGI</sequence>
<dbReference type="RefSeq" id="WP_068537464.1">
    <property type="nucleotide sequence ID" value="NZ_LVJH01000070.1"/>
</dbReference>